<keyword evidence="3" id="KW-1185">Reference proteome</keyword>
<feature type="signal peptide" evidence="1">
    <location>
        <begin position="1"/>
        <end position="25"/>
    </location>
</feature>
<keyword evidence="1" id="KW-0732">Signal</keyword>
<sequence>MNRIPLARRIAALLFAACLAGGAHAATITGISASPANPTAGQQVTFTINLAAGSQCGIRLVYGNGEPSDNTLTGVGNASIAKTLAKAGTYQIQAIGSPTLTPGCTGQAAMTLVVKEKPAMPPMVVAPNLVIGGMVPMCPPAPYKEDIRNLQTGKLHCYQPNPSCPTGWKQASFNDGTGQLQCVTAVDPVCPAGFDGSYAGGVLKCVPKPQPKVACVTGALPQNPWGTSYYAEGWNRLGCSVNLAPPK</sequence>
<accession>A0A562ZJS9</accession>
<organism evidence="2 3">
    <name type="scientific">Caenimonas sedimenti</name>
    <dbReference type="NCBI Taxonomy" id="2596921"/>
    <lineage>
        <taxon>Bacteria</taxon>
        <taxon>Pseudomonadati</taxon>
        <taxon>Pseudomonadota</taxon>
        <taxon>Betaproteobacteria</taxon>
        <taxon>Burkholderiales</taxon>
        <taxon>Comamonadaceae</taxon>
        <taxon>Caenimonas</taxon>
    </lineage>
</organism>
<protein>
    <submittedName>
        <fullName evidence="2">Uncharacterized protein</fullName>
    </submittedName>
</protein>
<reference evidence="2 3" key="1">
    <citation type="submission" date="2019-07" db="EMBL/GenBank/DDBJ databases">
        <title>Caenimonas sedimenti sp. nov., isolated from activated sludge.</title>
        <authorList>
            <person name="Xu J."/>
        </authorList>
    </citation>
    <scope>NUCLEOTIDE SEQUENCE [LARGE SCALE GENOMIC DNA]</scope>
    <source>
        <strain evidence="2 3">HX-9-20</strain>
    </source>
</reference>
<dbReference type="Proteomes" id="UP000318199">
    <property type="component" value="Unassembled WGS sequence"/>
</dbReference>
<name>A0A562ZJS9_9BURK</name>
<dbReference type="EMBL" id="VOBQ01000018">
    <property type="protein sequence ID" value="TWO68743.1"/>
    <property type="molecule type" value="Genomic_DNA"/>
</dbReference>
<evidence type="ECO:0000313" key="3">
    <source>
        <dbReference type="Proteomes" id="UP000318199"/>
    </source>
</evidence>
<evidence type="ECO:0000313" key="2">
    <source>
        <dbReference type="EMBL" id="TWO68743.1"/>
    </source>
</evidence>
<dbReference type="RefSeq" id="WP_145895289.1">
    <property type="nucleotide sequence ID" value="NZ_VOBQ01000018.1"/>
</dbReference>
<gene>
    <name evidence="2" type="ORF">FN976_22395</name>
</gene>
<evidence type="ECO:0000256" key="1">
    <source>
        <dbReference type="SAM" id="SignalP"/>
    </source>
</evidence>
<proteinExistence type="predicted"/>
<dbReference type="AlphaFoldDB" id="A0A562ZJS9"/>
<comment type="caution">
    <text evidence="2">The sequence shown here is derived from an EMBL/GenBank/DDBJ whole genome shotgun (WGS) entry which is preliminary data.</text>
</comment>
<feature type="chain" id="PRO_5022150419" evidence="1">
    <location>
        <begin position="26"/>
        <end position="247"/>
    </location>
</feature>